<accession>A0A1W1UEA6</accession>
<dbReference type="Proteomes" id="UP000192582">
    <property type="component" value="Unassembled WGS sequence"/>
</dbReference>
<dbReference type="AlphaFoldDB" id="A0A1W1UEA6"/>
<keyword evidence="2" id="KW-1185">Reference proteome</keyword>
<reference evidence="1 2" key="1">
    <citation type="submission" date="2017-04" db="EMBL/GenBank/DDBJ databases">
        <authorList>
            <person name="Afonso C.L."/>
            <person name="Miller P.J."/>
            <person name="Scott M.A."/>
            <person name="Spackman E."/>
            <person name="Goraichik I."/>
            <person name="Dimitrov K.M."/>
            <person name="Suarez D.L."/>
            <person name="Swayne D.E."/>
        </authorList>
    </citation>
    <scope>NUCLEOTIDE SEQUENCE [LARGE SCALE GENOMIC DNA]</scope>
    <source>
        <strain evidence="1 2">KR-140</strain>
    </source>
</reference>
<evidence type="ECO:0000313" key="1">
    <source>
        <dbReference type="EMBL" id="SMB79363.1"/>
    </source>
</evidence>
<proteinExistence type="predicted"/>
<sequence>MNAFWQAVWHPRDRLWAHLLPVCPLAPVPLASPVRKHIPP</sequence>
<name>A0A1W1UEA6_9DEIO</name>
<evidence type="ECO:0000313" key="2">
    <source>
        <dbReference type="Proteomes" id="UP000192582"/>
    </source>
</evidence>
<protein>
    <submittedName>
        <fullName evidence="1">Uncharacterized protein</fullName>
    </submittedName>
</protein>
<dbReference type="EMBL" id="FWWU01000003">
    <property type="protein sequence ID" value="SMB79363.1"/>
    <property type="molecule type" value="Genomic_DNA"/>
</dbReference>
<gene>
    <name evidence="1" type="ORF">SAMN00790413_05900</name>
</gene>
<organism evidence="1 2">
    <name type="scientific">Deinococcus hopiensis KR-140</name>
    <dbReference type="NCBI Taxonomy" id="695939"/>
    <lineage>
        <taxon>Bacteria</taxon>
        <taxon>Thermotogati</taxon>
        <taxon>Deinococcota</taxon>
        <taxon>Deinococci</taxon>
        <taxon>Deinococcales</taxon>
        <taxon>Deinococcaceae</taxon>
        <taxon>Deinococcus</taxon>
    </lineage>
</organism>